<evidence type="ECO:0000256" key="1">
    <source>
        <dbReference type="ARBA" id="ARBA00023157"/>
    </source>
</evidence>
<dbReference type="PRINTS" id="PR00453">
    <property type="entry name" value="VWFADOMAIN"/>
</dbReference>
<feature type="non-terminal residue" evidence="3">
    <location>
        <position position="1"/>
    </location>
</feature>
<name>A0A3M6UZT8_POCDA</name>
<comment type="caution">
    <text evidence="3">The sequence shown here is derived from an EMBL/GenBank/DDBJ whole genome shotgun (WGS) entry which is preliminary data.</text>
</comment>
<dbReference type="AlphaFoldDB" id="A0A3M6UZT8"/>
<dbReference type="PANTHER" id="PTHR24020">
    <property type="entry name" value="COLLAGEN ALPHA"/>
    <property type="match status" value="1"/>
</dbReference>
<dbReference type="Pfam" id="PF00090">
    <property type="entry name" value="TSP_1"/>
    <property type="match status" value="2"/>
</dbReference>
<dbReference type="PROSITE" id="PS50234">
    <property type="entry name" value="VWFA"/>
    <property type="match status" value="2"/>
</dbReference>
<dbReference type="EMBL" id="RCHS01000399">
    <property type="protein sequence ID" value="RMX59137.1"/>
    <property type="molecule type" value="Genomic_DNA"/>
</dbReference>
<keyword evidence="4" id="KW-1185">Reference proteome</keyword>
<dbReference type="Proteomes" id="UP000275408">
    <property type="component" value="Unassembled WGS sequence"/>
</dbReference>
<feature type="domain" description="VWFA" evidence="2">
    <location>
        <begin position="269"/>
        <end position="454"/>
    </location>
</feature>
<sequence>VTCGGGVKTLTRTCTNPPPSNGGKDCSELGPAEKTVPCSEKKSRLQLSCKSSMWVLVRITMGLLETMHQYYNSKNLKDIVKARFNFVPKLVGTRTDLAMKNALNIFTKEKGDRPDAKNVLFVFTDGAPFIGEWDKRKRTPFGPSTNALEARGVSIVVIGVGKDLYKRKEQMKWIAGKKGKVLLYGSFDALIRSLNQILQATCPVDGGYTDWSESKCSVTCGGGVKTLTRTCTNPPPSNGGKDCSLLGPAKKTVPCNEQKCPPPCTAGLDVGIVLDKSKSIRIPNLKQVIEFLGNLVKNFNPTPDADHFGFITFSGKARMVFKFADPQFHEKDALLKKVSEEPIQLKFKTRTDLALKMADDELFTEAGGDRPDKPNVMIVLTDGKPNHPKKDFDFKAFAKDISEDFKASAKDVSVVAVGIGSDIREGTLQEIAGEGNPVVQEDDFSMLVEMLNKIKGSACSDVSVVAVGIGSGVKEGTLREIAGEGNPVVQVEDFSMLDEMLDTIKGLACSGVTRTDPEIPPFLTLLLLSRA</sequence>
<keyword evidence="1" id="KW-1015">Disulfide bond</keyword>
<dbReference type="SUPFAM" id="SSF82895">
    <property type="entry name" value="TSP-1 type 1 repeat"/>
    <property type="match status" value="2"/>
</dbReference>
<dbReference type="SUPFAM" id="SSF53300">
    <property type="entry name" value="vWA-like"/>
    <property type="match status" value="3"/>
</dbReference>
<dbReference type="InterPro" id="IPR036383">
    <property type="entry name" value="TSP1_rpt_sf"/>
</dbReference>
<dbReference type="SMART" id="SM00209">
    <property type="entry name" value="TSP1"/>
    <property type="match status" value="2"/>
</dbReference>
<dbReference type="FunFam" id="2.20.100.10:FF:000001">
    <property type="entry name" value="semaphorin-5A isoform X1"/>
    <property type="match status" value="1"/>
</dbReference>
<dbReference type="Pfam" id="PF00092">
    <property type="entry name" value="VWA"/>
    <property type="match status" value="2"/>
</dbReference>
<reference evidence="3 4" key="1">
    <citation type="journal article" date="2018" name="Sci. Rep.">
        <title>Comparative analysis of the Pocillopora damicornis genome highlights role of immune system in coral evolution.</title>
        <authorList>
            <person name="Cunning R."/>
            <person name="Bay R.A."/>
            <person name="Gillette P."/>
            <person name="Baker A.C."/>
            <person name="Traylor-Knowles N."/>
        </authorList>
    </citation>
    <scope>NUCLEOTIDE SEQUENCE [LARGE SCALE GENOMIC DNA]</scope>
    <source>
        <strain evidence="3">RSMAS</strain>
        <tissue evidence="3">Whole animal</tissue>
    </source>
</reference>
<dbReference type="PROSITE" id="PS50092">
    <property type="entry name" value="TSP1"/>
    <property type="match status" value="2"/>
</dbReference>
<dbReference type="Gene3D" id="2.20.100.10">
    <property type="entry name" value="Thrombospondin type-1 (TSP1) repeat"/>
    <property type="match status" value="2"/>
</dbReference>
<dbReference type="Gene3D" id="3.40.50.410">
    <property type="entry name" value="von Willebrand factor, type A domain"/>
    <property type="match status" value="3"/>
</dbReference>
<dbReference type="STRING" id="46731.A0A3M6UZT8"/>
<evidence type="ECO:0000313" key="4">
    <source>
        <dbReference type="Proteomes" id="UP000275408"/>
    </source>
</evidence>
<dbReference type="CDD" id="cd01450">
    <property type="entry name" value="vWFA_subfamily_ECM"/>
    <property type="match status" value="1"/>
</dbReference>
<evidence type="ECO:0000259" key="2">
    <source>
        <dbReference type="PROSITE" id="PS50234"/>
    </source>
</evidence>
<dbReference type="InterPro" id="IPR050525">
    <property type="entry name" value="ECM_Assembly_Org"/>
</dbReference>
<gene>
    <name evidence="3" type="ORF">pdam_00009826</name>
</gene>
<dbReference type="SMART" id="SM00327">
    <property type="entry name" value="VWA"/>
    <property type="match status" value="2"/>
</dbReference>
<organism evidence="3 4">
    <name type="scientific">Pocillopora damicornis</name>
    <name type="common">Cauliflower coral</name>
    <name type="synonym">Millepora damicornis</name>
    <dbReference type="NCBI Taxonomy" id="46731"/>
    <lineage>
        <taxon>Eukaryota</taxon>
        <taxon>Metazoa</taxon>
        <taxon>Cnidaria</taxon>
        <taxon>Anthozoa</taxon>
        <taxon>Hexacorallia</taxon>
        <taxon>Scleractinia</taxon>
        <taxon>Astrocoeniina</taxon>
        <taxon>Pocilloporidae</taxon>
        <taxon>Pocillopora</taxon>
    </lineage>
</organism>
<feature type="domain" description="VWFA" evidence="2">
    <location>
        <begin position="92"/>
        <end position="197"/>
    </location>
</feature>
<dbReference type="PANTHER" id="PTHR24020:SF84">
    <property type="entry name" value="VWFA DOMAIN-CONTAINING PROTEIN"/>
    <property type="match status" value="1"/>
</dbReference>
<feature type="non-terminal residue" evidence="3">
    <location>
        <position position="531"/>
    </location>
</feature>
<dbReference type="OrthoDB" id="5970797at2759"/>
<dbReference type="InterPro" id="IPR036465">
    <property type="entry name" value="vWFA_dom_sf"/>
</dbReference>
<accession>A0A3M6UZT8</accession>
<dbReference type="InterPro" id="IPR000884">
    <property type="entry name" value="TSP1_rpt"/>
</dbReference>
<protein>
    <recommendedName>
        <fullName evidence="2">VWFA domain-containing protein</fullName>
    </recommendedName>
</protein>
<evidence type="ECO:0000313" key="3">
    <source>
        <dbReference type="EMBL" id="RMX59137.1"/>
    </source>
</evidence>
<proteinExistence type="predicted"/>
<dbReference type="InterPro" id="IPR002035">
    <property type="entry name" value="VWF_A"/>
</dbReference>